<evidence type="ECO:0008006" key="5">
    <source>
        <dbReference type="Google" id="ProtNLM"/>
    </source>
</evidence>
<proteinExistence type="predicted"/>
<feature type="region of interest" description="Disordered" evidence="1">
    <location>
        <begin position="1"/>
        <end position="25"/>
    </location>
</feature>
<feature type="transmembrane region" description="Helical" evidence="2">
    <location>
        <begin position="473"/>
        <end position="495"/>
    </location>
</feature>
<gene>
    <name evidence="3" type="ORF">HYS17_00980</name>
</gene>
<dbReference type="GO" id="GO:0051082">
    <property type="term" value="F:unfolded protein binding"/>
    <property type="evidence" value="ECO:0007669"/>
    <property type="project" value="InterPro"/>
</dbReference>
<dbReference type="PANTHER" id="PTHR15852:SF54">
    <property type="entry name" value="PROTEIN SSUH2 HOMOLOG"/>
    <property type="match status" value="1"/>
</dbReference>
<evidence type="ECO:0000313" key="4">
    <source>
        <dbReference type="Proteomes" id="UP000595362"/>
    </source>
</evidence>
<dbReference type="CDD" id="cd10719">
    <property type="entry name" value="DnaJ_zf"/>
    <property type="match status" value="1"/>
</dbReference>
<name>A0A7T5R2K7_9BACT</name>
<evidence type="ECO:0000256" key="2">
    <source>
        <dbReference type="SAM" id="Phobius"/>
    </source>
</evidence>
<keyword evidence="2" id="KW-0812">Transmembrane</keyword>
<protein>
    <recommendedName>
        <fullName evidence="5">CR-type domain-containing protein</fullName>
    </recommendedName>
</protein>
<dbReference type="EMBL" id="CP066681">
    <property type="protein sequence ID" value="QQG36397.1"/>
    <property type="molecule type" value="Genomic_DNA"/>
</dbReference>
<dbReference type="Proteomes" id="UP000595362">
    <property type="component" value="Chromosome"/>
</dbReference>
<accession>A0A7T5R2K7</accession>
<dbReference type="GO" id="GO:0031072">
    <property type="term" value="F:heat shock protein binding"/>
    <property type="evidence" value="ECO:0007669"/>
    <property type="project" value="InterPro"/>
</dbReference>
<reference evidence="3 4" key="1">
    <citation type="submission" date="2020-07" db="EMBL/GenBank/DDBJ databases">
        <title>Huge and variable diversity of episymbiotic CPR bacteria and DPANN archaea in groundwater ecosystems.</title>
        <authorList>
            <person name="He C.Y."/>
            <person name="Keren R."/>
            <person name="Whittaker M."/>
            <person name="Farag I.F."/>
            <person name="Doudna J."/>
            <person name="Cate J.H.D."/>
            <person name="Banfield J.F."/>
        </authorList>
    </citation>
    <scope>NUCLEOTIDE SEQUENCE [LARGE SCALE GENOMIC DNA]</scope>
    <source>
        <strain evidence="3">NC_groundwater_70_Ag_B-0.1um_54_66</strain>
    </source>
</reference>
<dbReference type="PANTHER" id="PTHR15852">
    <property type="entry name" value="PLASTID TRANSCRIPTIONALLY ACTIVE PROTEIN"/>
    <property type="match status" value="1"/>
</dbReference>
<evidence type="ECO:0000256" key="1">
    <source>
        <dbReference type="SAM" id="MobiDB-lite"/>
    </source>
</evidence>
<organism evidence="3 4">
    <name type="scientific">Micavibrio aeruginosavorus</name>
    <dbReference type="NCBI Taxonomy" id="349221"/>
    <lineage>
        <taxon>Bacteria</taxon>
        <taxon>Pseudomonadati</taxon>
        <taxon>Bdellovibrionota</taxon>
        <taxon>Bdellovibrionia</taxon>
        <taxon>Bdellovibrionales</taxon>
        <taxon>Pseudobdellovibrionaceae</taxon>
        <taxon>Micavibrio</taxon>
    </lineage>
</organism>
<evidence type="ECO:0000313" key="3">
    <source>
        <dbReference type="EMBL" id="QQG36397.1"/>
    </source>
</evidence>
<sequence>MSDDPFANNEPLTIENPETFDGPEPVPDELLEKAVKKVQAVVRGNGMRGLQVALADFEGEILKFEAYEVYKMDPQTAEKRVNGKQNGEVVGSAGDMKTKMNALLEKITENPDVKKNVIELMKKRPDLGFALENQTISLDRFNKTYVVHELCTSCSGARMLACGVCHGDGRAVCYRCKGAMLIECPLCQGHRTISAGGGRKTCTKCNGKGRAPCPICRGRGVTPCKNCKGTGKLPCQPCGTTGWHSLIGSLVVKAKCRFWYDKEALVAAEGAPEIPPLIDQLGAEMVTDRHADISLIEDEARLKELDREVKGDEFKIPYKVRLPWGNISFRLKDRIIKGKLFGLHPELVHMDPFLEEPLFPGLRLLDEAARAPGDAAAKIKEAAPYRAVGEAVVLAARLNPSRAYEAFAKRYPFGLKIETMQKMLISAETALKNVTKKPRRIGLAMGMALNALVFTAFYALPIRPRIYNYIPDLLVQALMEVFLLLLCMGLSWLIIQSTAASALHQALAHLLPPEKRKGLVPRPGRAGWVGIGLTLILWLTMIPVTYKGSQAAPAWFDFLLSFL</sequence>
<keyword evidence="2" id="KW-0472">Membrane</keyword>
<dbReference type="InterPro" id="IPR036410">
    <property type="entry name" value="HSP_DnaJ_Cys-rich_dom_sf"/>
</dbReference>
<dbReference type="InterPro" id="IPR001305">
    <property type="entry name" value="HSP_DnaJ_Cys-rich_dom"/>
</dbReference>
<dbReference type="AlphaFoldDB" id="A0A7T5R2K7"/>
<dbReference type="SUPFAM" id="SSF57938">
    <property type="entry name" value="DnaJ/Hsp40 cysteine-rich domain"/>
    <property type="match status" value="1"/>
</dbReference>
<feature type="transmembrane region" description="Helical" evidence="2">
    <location>
        <begin position="526"/>
        <end position="546"/>
    </location>
</feature>
<feature type="transmembrane region" description="Helical" evidence="2">
    <location>
        <begin position="441"/>
        <end position="461"/>
    </location>
</feature>
<keyword evidence="2" id="KW-1133">Transmembrane helix</keyword>